<keyword evidence="4 6" id="KW-1133">Transmembrane helix</keyword>
<feature type="transmembrane region" description="Helical" evidence="6">
    <location>
        <begin position="558"/>
        <end position="579"/>
    </location>
</feature>
<dbReference type="Proteomes" id="UP000030624">
    <property type="component" value="Chromosome"/>
</dbReference>
<dbReference type="InterPro" id="IPR042094">
    <property type="entry name" value="T2SS_GspF_sf"/>
</dbReference>
<dbReference type="PANTHER" id="PTHR35402:SF1">
    <property type="entry name" value="TYPE II SECRETION SYSTEM PROTEIN GSPF DOMAIN-CONTAINING PROTEIN"/>
    <property type="match status" value="1"/>
</dbReference>
<keyword evidence="2" id="KW-1003">Cell membrane</keyword>
<dbReference type="AlphaFoldDB" id="A0A0A7GE08"/>
<keyword evidence="5 6" id="KW-0472">Membrane</keyword>
<dbReference type="EMBL" id="CP009552">
    <property type="protein sequence ID" value="AIY90249.1"/>
    <property type="molecule type" value="Genomic_DNA"/>
</dbReference>
<dbReference type="STRING" id="565033.GACE_1210"/>
<accession>A0A0A7GE08</accession>
<dbReference type="PANTHER" id="PTHR35402">
    <property type="entry name" value="INTEGRAL MEMBRANE PROTEIN-RELATED"/>
    <property type="match status" value="1"/>
</dbReference>
<evidence type="ECO:0000259" key="7">
    <source>
        <dbReference type="Pfam" id="PF00482"/>
    </source>
</evidence>
<feature type="transmembrane region" description="Helical" evidence="6">
    <location>
        <begin position="396"/>
        <end position="414"/>
    </location>
</feature>
<evidence type="ECO:0000256" key="5">
    <source>
        <dbReference type="ARBA" id="ARBA00023136"/>
    </source>
</evidence>
<evidence type="ECO:0000256" key="4">
    <source>
        <dbReference type="ARBA" id="ARBA00022989"/>
    </source>
</evidence>
<feature type="transmembrane region" description="Helical" evidence="6">
    <location>
        <begin position="61"/>
        <end position="84"/>
    </location>
</feature>
<dbReference type="HOGENOM" id="CLU_017646_1_1_2"/>
<evidence type="ECO:0000256" key="3">
    <source>
        <dbReference type="ARBA" id="ARBA00022692"/>
    </source>
</evidence>
<protein>
    <submittedName>
        <fullName evidence="8">Transporter</fullName>
    </submittedName>
</protein>
<feature type="domain" description="Type II secretion system protein GspF" evidence="7">
    <location>
        <begin position="455"/>
        <end position="579"/>
    </location>
</feature>
<feature type="transmembrane region" description="Helical" evidence="6">
    <location>
        <begin position="420"/>
        <end position="439"/>
    </location>
</feature>
<dbReference type="GeneID" id="24797789"/>
<dbReference type="Pfam" id="PF00482">
    <property type="entry name" value="T2SSF"/>
    <property type="match status" value="2"/>
</dbReference>
<gene>
    <name evidence="8" type="ORF">GACE_1210</name>
</gene>
<proteinExistence type="predicted"/>
<dbReference type="GO" id="GO:0005886">
    <property type="term" value="C:plasma membrane"/>
    <property type="evidence" value="ECO:0007669"/>
    <property type="project" value="UniProtKB-SubCell"/>
</dbReference>
<keyword evidence="3 6" id="KW-0812">Transmembrane</keyword>
<feature type="transmembrane region" description="Helical" evidence="6">
    <location>
        <begin position="612"/>
        <end position="631"/>
    </location>
</feature>
<feature type="domain" description="Type II secretion system protein GspF" evidence="7">
    <location>
        <begin position="170"/>
        <end position="296"/>
    </location>
</feature>
<evidence type="ECO:0000256" key="1">
    <source>
        <dbReference type="ARBA" id="ARBA00004651"/>
    </source>
</evidence>
<feature type="transmembrane region" description="Helical" evidence="6">
    <location>
        <begin position="643"/>
        <end position="661"/>
    </location>
</feature>
<organism evidence="8 9">
    <name type="scientific">Geoglobus acetivorans</name>
    <dbReference type="NCBI Taxonomy" id="565033"/>
    <lineage>
        <taxon>Archaea</taxon>
        <taxon>Methanobacteriati</taxon>
        <taxon>Methanobacteriota</taxon>
        <taxon>Archaeoglobi</taxon>
        <taxon>Archaeoglobales</taxon>
        <taxon>Archaeoglobaceae</taxon>
        <taxon>Geoglobus</taxon>
    </lineage>
</organism>
<feature type="transmembrane region" description="Helical" evidence="6">
    <location>
        <begin position="122"/>
        <end position="148"/>
    </location>
</feature>
<dbReference type="eggNOG" id="arCOG01808">
    <property type="taxonomic scope" value="Archaea"/>
</dbReference>
<dbReference type="KEGG" id="gac:GACE_1210"/>
<evidence type="ECO:0000256" key="6">
    <source>
        <dbReference type="SAM" id="Phobius"/>
    </source>
</evidence>
<evidence type="ECO:0000313" key="8">
    <source>
        <dbReference type="EMBL" id="AIY90249.1"/>
    </source>
</evidence>
<comment type="subcellular location">
    <subcellularLocation>
        <location evidence="1">Cell membrane</location>
        <topology evidence="1">Multi-pass membrane protein</topology>
    </subcellularLocation>
</comment>
<dbReference type="InterPro" id="IPR056569">
    <property type="entry name" value="ArlJ-like"/>
</dbReference>
<dbReference type="Gene3D" id="1.20.81.30">
    <property type="entry name" value="Type II secretion system (T2SS), domain F"/>
    <property type="match status" value="1"/>
</dbReference>
<feature type="transmembrane region" description="Helical" evidence="6">
    <location>
        <begin position="281"/>
        <end position="301"/>
    </location>
</feature>
<feature type="transmembrane region" description="Helical" evidence="6">
    <location>
        <begin position="313"/>
        <end position="330"/>
    </location>
</feature>
<dbReference type="RefSeq" id="WP_084063678.1">
    <property type="nucleotide sequence ID" value="NZ_CP009552.1"/>
</dbReference>
<sequence length="662" mass="74921">MTLMQDRRSNSEDTFREKFAVYAPRPFVRYFRKRYERDRDRYHNLEKTLVSSRLPVTVPRYLAIATFYPLVFLPLYIMFSYSVAKVLGYYYASYTGGLSFLPVDIVSYREIPIRLSFQKPDVFVFELIVLTAMTALLFILSRLAILYYPRLILVQRRSKIESTLPHVVNIMLGMSKGGASLLEIIKTIAEERSITGEVGKEFSIIYREVSVFHRDLISAMRFVSNTTPSSKLSEFLEDMIGVVEGGGKVSEFLEFKSSHFIEERERYYEIFINTLEIFGEVYVAMFVVAPLFSLIVFILLGMMGGAESSFSKLIVYGYIPIGAVMFIWLINSMMKREEGGWVERVATPLFIGAKIISVDRVSGYRSKGRLARLLKRLKSDLKKIFNIDLILRNPHYTLAATIPAALLFSAIAFGKLRIETLLVAVLLIVAIPYTILYEIRIVKLRKMENELPDLLKQLGSLNESGLTLVNALKVLSMSDLGALTREISNIRKDIEWGRLATEAFLRFEERVGSPVVGKVISILVKALEATDNVKAAIFTAATDAEMFLEFRKRVANEMFVYTVIVYVTFYVFLFTIVILNQNFIKVFSNISVPQSVSGVYFASLNVSETTTLFYHASLLNGLFSGLVAGVMGSGSLRSGIKHSIFMVVSALLVFVYFVGVGF</sequence>
<evidence type="ECO:0000256" key="2">
    <source>
        <dbReference type="ARBA" id="ARBA00022475"/>
    </source>
</evidence>
<name>A0A0A7GE08_GEOAI</name>
<evidence type="ECO:0000313" key="9">
    <source>
        <dbReference type="Proteomes" id="UP000030624"/>
    </source>
</evidence>
<dbReference type="InterPro" id="IPR018076">
    <property type="entry name" value="T2SS_GspF_dom"/>
</dbReference>
<reference evidence="8 9" key="1">
    <citation type="journal article" date="2015" name="Appl. Environ. Microbiol.">
        <title>The Geoglobus acetivorans genome: Fe(III) reduction, acetate utilization, autotrophic growth, and degradation of aromatic compounds in a hyperthermophilic archaeon.</title>
        <authorList>
            <person name="Mardanov A.V."/>
            <person name="Slododkina G.B."/>
            <person name="Slobodkin A.I."/>
            <person name="Beletsky A.V."/>
            <person name="Gavrilov S.N."/>
            <person name="Kublanov I.V."/>
            <person name="Bonch-Osmolovskaya E.A."/>
            <person name="Skryabin K.G."/>
            <person name="Ravin N.V."/>
        </authorList>
    </citation>
    <scope>NUCLEOTIDE SEQUENCE [LARGE SCALE GENOMIC DNA]</scope>
    <source>
        <strain evidence="8 9">SBH6</strain>
    </source>
</reference>